<protein>
    <submittedName>
        <fullName evidence="1">DUF4248 domain-containing protein</fullName>
    </submittedName>
</protein>
<accession>A0A9E2NNU6</accession>
<name>A0A9E2NNU6_9BACE</name>
<comment type="caution">
    <text evidence="1">The sequence shown here is derived from an EMBL/GenBank/DDBJ whole genome shotgun (WGS) entry which is preliminary data.</text>
</comment>
<evidence type="ECO:0000313" key="2">
    <source>
        <dbReference type="Proteomes" id="UP000824236"/>
    </source>
</evidence>
<dbReference type="Proteomes" id="UP000824236">
    <property type="component" value="Unassembled WGS sequence"/>
</dbReference>
<gene>
    <name evidence="1" type="ORF">H9791_07735</name>
</gene>
<reference evidence="1" key="2">
    <citation type="submission" date="2021-04" db="EMBL/GenBank/DDBJ databases">
        <authorList>
            <person name="Gilroy R."/>
        </authorList>
    </citation>
    <scope>NUCLEOTIDE SEQUENCE</scope>
    <source>
        <strain evidence="1">B3-3758</strain>
    </source>
</reference>
<proteinExistence type="predicted"/>
<evidence type="ECO:0000313" key="1">
    <source>
        <dbReference type="EMBL" id="MBU3814383.1"/>
    </source>
</evidence>
<sequence length="83" mass="9786">MNHTTHQEPFAEETWQVRPYSKCELARAYAPDIAPTSALNRLAQWIKLNRPLSEALRETGYQTRQHVFTSRQVELIFRYLGRP</sequence>
<dbReference type="Pfam" id="PF14053">
    <property type="entry name" value="DUF4248"/>
    <property type="match status" value="1"/>
</dbReference>
<dbReference type="InterPro" id="IPR025342">
    <property type="entry name" value="DUF4248"/>
</dbReference>
<reference evidence="1" key="1">
    <citation type="journal article" date="2021" name="PeerJ">
        <title>Extensive microbial diversity within the chicken gut microbiome revealed by metagenomics and culture.</title>
        <authorList>
            <person name="Gilroy R."/>
            <person name="Ravi A."/>
            <person name="Getino M."/>
            <person name="Pursley I."/>
            <person name="Horton D.L."/>
            <person name="Alikhan N.F."/>
            <person name="Baker D."/>
            <person name="Gharbi K."/>
            <person name="Hall N."/>
            <person name="Watson M."/>
            <person name="Adriaenssens E.M."/>
            <person name="Foster-Nyarko E."/>
            <person name="Jarju S."/>
            <person name="Secka A."/>
            <person name="Antonio M."/>
            <person name="Oren A."/>
            <person name="Chaudhuri R.R."/>
            <person name="La Ragione R."/>
            <person name="Hildebrand F."/>
            <person name="Pallen M.J."/>
        </authorList>
    </citation>
    <scope>NUCLEOTIDE SEQUENCE</scope>
    <source>
        <strain evidence="1">B3-3758</strain>
    </source>
</reference>
<dbReference type="EMBL" id="JAHLFO010000110">
    <property type="protein sequence ID" value="MBU3814383.1"/>
    <property type="molecule type" value="Genomic_DNA"/>
</dbReference>
<organism evidence="1 2">
    <name type="scientific">Candidatus Bacteroides intestinipullorum</name>
    <dbReference type="NCBI Taxonomy" id="2838471"/>
    <lineage>
        <taxon>Bacteria</taxon>
        <taxon>Pseudomonadati</taxon>
        <taxon>Bacteroidota</taxon>
        <taxon>Bacteroidia</taxon>
        <taxon>Bacteroidales</taxon>
        <taxon>Bacteroidaceae</taxon>
        <taxon>Bacteroides</taxon>
    </lineage>
</organism>
<dbReference type="AlphaFoldDB" id="A0A9E2NNU6"/>